<accession>A0A2H3D9Q7</accession>
<protein>
    <submittedName>
        <fullName evidence="2">Uncharacterized protein</fullName>
    </submittedName>
</protein>
<proteinExistence type="predicted"/>
<dbReference type="InParanoid" id="A0A2H3D9Q7"/>
<evidence type="ECO:0000256" key="1">
    <source>
        <dbReference type="SAM" id="Phobius"/>
    </source>
</evidence>
<dbReference type="EMBL" id="KZ293688">
    <property type="protein sequence ID" value="PBK85807.1"/>
    <property type="molecule type" value="Genomic_DNA"/>
</dbReference>
<keyword evidence="1" id="KW-1133">Transmembrane helix</keyword>
<dbReference type="AlphaFoldDB" id="A0A2H3D9Q7"/>
<keyword evidence="1" id="KW-0472">Membrane</keyword>
<name>A0A2H3D9Q7_ARMGA</name>
<keyword evidence="1" id="KW-0812">Transmembrane</keyword>
<organism evidence="2 3">
    <name type="scientific">Armillaria gallica</name>
    <name type="common">Bulbous honey fungus</name>
    <name type="synonym">Armillaria bulbosa</name>
    <dbReference type="NCBI Taxonomy" id="47427"/>
    <lineage>
        <taxon>Eukaryota</taxon>
        <taxon>Fungi</taxon>
        <taxon>Dikarya</taxon>
        <taxon>Basidiomycota</taxon>
        <taxon>Agaricomycotina</taxon>
        <taxon>Agaricomycetes</taxon>
        <taxon>Agaricomycetidae</taxon>
        <taxon>Agaricales</taxon>
        <taxon>Marasmiineae</taxon>
        <taxon>Physalacriaceae</taxon>
        <taxon>Armillaria</taxon>
    </lineage>
</organism>
<keyword evidence="3" id="KW-1185">Reference proteome</keyword>
<feature type="transmembrane region" description="Helical" evidence="1">
    <location>
        <begin position="169"/>
        <end position="186"/>
    </location>
</feature>
<sequence>MDRLGYPFATYLDILIHSAISFICTTDVRFTSASATSLYGIPRSFQSLAKSHFWPFAPPSFEFSAIVTLHSPCQGLNHEISTSYIHLGVAQSAFEGRAWSFAGSGSCYGRNFTWARRPGGSFTYISRNSSHPTVSISPGRRKTESSMLRRLPVVLLSHQINAKASQTPASYILSASFCLLVVILFVPGDELFQMTFSDVYSPGTHISSLCRVSTK</sequence>
<dbReference type="Proteomes" id="UP000217790">
    <property type="component" value="Unassembled WGS sequence"/>
</dbReference>
<gene>
    <name evidence="2" type="ORF">ARMGADRAFT_543982</name>
</gene>
<evidence type="ECO:0000313" key="3">
    <source>
        <dbReference type="Proteomes" id="UP000217790"/>
    </source>
</evidence>
<evidence type="ECO:0000313" key="2">
    <source>
        <dbReference type="EMBL" id="PBK85807.1"/>
    </source>
</evidence>
<reference evidence="3" key="1">
    <citation type="journal article" date="2017" name="Nat. Ecol. Evol.">
        <title>Genome expansion and lineage-specific genetic innovations in the forest pathogenic fungi Armillaria.</title>
        <authorList>
            <person name="Sipos G."/>
            <person name="Prasanna A.N."/>
            <person name="Walter M.C."/>
            <person name="O'Connor E."/>
            <person name="Balint B."/>
            <person name="Krizsan K."/>
            <person name="Kiss B."/>
            <person name="Hess J."/>
            <person name="Varga T."/>
            <person name="Slot J."/>
            <person name="Riley R."/>
            <person name="Boka B."/>
            <person name="Rigling D."/>
            <person name="Barry K."/>
            <person name="Lee J."/>
            <person name="Mihaltcheva S."/>
            <person name="LaButti K."/>
            <person name="Lipzen A."/>
            <person name="Waldron R."/>
            <person name="Moloney N.M."/>
            <person name="Sperisen C."/>
            <person name="Kredics L."/>
            <person name="Vagvoelgyi C."/>
            <person name="Patrignani A."/>
            <person name="Fitzpatrick D."/>
            <person name="Nagy I."/>
            <person name="Doyle S."/>
            <person name="Anderson J.B."/>
            <person name="Grigoriev I.V."/>
            <person name="Gueldener U."/>
            <person name="Muensterkoetter M."/>
            <person name="Nagy L.G."/>
        </authorList>
    </citation>
    <scope>NUCLEOTIDE SEQUENCE [LARGE SCALE GENOMIC DNA]</scope>
    <source>
        <strain evidence="3">Ar21-2</strain>
    </source>
</reference>
<dbReference type="OrthoDB" id="10521090at2759"/>